<protein>
    <submittedName>
        <fullName evidence="2">Uncharacterized protein</fullName>
    </submittedName>
</protein>
<dbReference type="Proteomes" id="UP000182284">
    <property type="component" value="Unassembled WGS sequence"/>
</dbReference>
<evidence type="ECO:0000256" key="1">
    <source>
        <dbReference type="SAM" id="MobiDB-lite"/>
    </source>
</evidence>
<gene>
    <name evidence="2" type="ORF">SAMN04488117_10283</name>
</gene>
<sequence length="85" mass="10052">MAHYKRKHPRTKPGRGYSANGLARRLDISPDDSRWLDHGPSWHNIIMNIRPMRRRTKAIERAAAKAVDHDELIWPLAQKPHAYYW</sequence>
<feature type="region of interest" description="Disordered" evidence="1">
    <location>
        <begin position="1"/>
        <end position="23"/>
    </location>
</feature>
<dbReference type="AlphaFoldDB" id="A0A1G7HV16"/>
<dbReference type="RefSeq" id="WP_074641693.1">
    <property type="nucleotide sequence ID" value="NZ_FNBL01000002.1"/>
</dbReference>
<evidence type="ECO:0000313" key="2">
    <source>
        <dbReference type="EMBL" id="SDF04136.1"/>
    </source>
</evidence>
<proteinExistence type="predicted"/>
<feature type="compositionally biased region" description="Basic residues" evidence="1">
    <location>
        <begin position="1"/>
        <end position="13"/>
    </location>
</feature>
<accession>A0A1G7HV16</accession>
<organism evidence="2 3">
    <name type="scientific">Celeribacter baekdonensis</name>
    <dbReference type="NCBI Taxonomy" id="875171"/>
    <lineage>
        <taxon>Bacteria</taxon>
        <taxon>Pseudomonadati</taxon>
        <taxon>Pseudomonadota</taxon>
        <taxon>Alphaproteobacteria</taxon>
        <taxon>Rhodobacterales</taxon>
        <taxon>Roseobacteraceae</taxon>
        <taxon>Celeribacter</taxon>
    </lineage>
</organism>
<evidence type="ECO:0000313" key="3">
    <source>
        <dbReference type="Proteomes" id="UP000182284"/>
    </source>
</evidence>
<name>A0A1G7HV16_9RHOB</name>
<dbReference type="OrthoDB" id="8480822at2"/>
<reference evidence="2 3" key="1">
    <citation type="submission" date="2016-10" db="EMBL/GenBank/DDBJ databases">
        <authorList>
            <person name="de Groot N.N."/>
        </authorList>
    </citation>
    <scope>NUCLEOTIDE SEQUENCE [LARGE SCALE GENOMIC DNA]</scope>
    <source>
        <strain evidence="2 3">DSM 27375</strain>
    </source>
</reference>
<dbReference type="EMBL" id="FNBL01000002">
    <property type="protein sequence ID" value="SDF04136.1"/>
    <property type="molecule type" value="Genomic_DNA"/>
</dbReference>